<proteinExistence type="predicted"/>
<dbReference type="RefSeq" id="WP_229120431.1">
    <property type="nucleotide sequence ID" value="NZ_CP064791.1"/>
</dbReference>
<keyword evidence="3" id="KW-1185">Reference proteome</keyword>
<name>A0A897NL14_9EURY</name>
<dbReference type="GeneID" id="68858281"/>
<dbReference type="EMBL" id="CP064791">
    <property type="protein sequence ID" value="QSG15170.1"/>
    <property type="molecule type" value="Genomic_DNA"/>
</dbReference>
<evidence type="ECO:0000256" key="1">
    <source>
        <dbReference type="SAM" id="MobiDB-lite"/>
    </source>
</evidence>
<organism evidence="2 3">
    <name type="scientific">Halapricum desulfuricans</name>
    <dbReference type="NCBI Taxonomy" id="2841257"/>
    <lineage>
        <taxon>Archaea</taxon>
        <taxon>Methanobacteriati</taxon>
        <taxon>Methanobacteriota</taxon>
        <taxon>Stenosarchaea group</taxon>
        <taxon>Halobacteria</taxon>
        <taxon>Halobacteriales</taxon>
        <taxon>Haloarculaceae</taxon>
        <taxon>Halapricum</taxon>
    </lineage>
</organism>
<evidence type="ECO:0000313" key="2">
    <source>
        <dbReference type="EMBL" id="QSG15170.1"/>
    </source>
</evidence>
<feature type="region of interest" description="Disordered" evidence="1">
    <location>
        <begin position="1"/>
        <end position="22"/>
    </location>
</feature>
<sequence length="95" mass="10449">MGLVDRRDRRQPPRYGPGVRTTPAWLELDGHTDYDALSPYGSASVQNRGGTAYVAIARRLVEHCGIEPGTSLSRAFHPESSALIIPLNDDVNLFE</sequence>
<dbReference type="AlphaFoldDB" id="A0A897NL14"/>
<feature type="compositionally biased region" description="Basic and acidic residues" evidence="1">
    <location>
        <begin position="1"/>
        <end position="11"/>
    </location>
</feature>
<gene>
    <name evidence="2" type="ORF">HSEST_1646</name>
</gene>
<evidence type="ECO:0000313" key="3">
    <source>
        <dbReference type="Proteomes" id="UP000663292"/>
    </source>
</evidence>
<dbReference type="Proteomes" id="UP000663292">
    <property type="component" value="Chromosome"/>
</dbReference>
<accession>A0A897NL14</accession>
<reference evidence="2 3" key="1">
    <citation type="submission" date="2020-11" db="EMBL/GenBank/DDBJ databases">
        <title>Carbohydrate-dependent, anaerobic sulfur respiration: A novel catabolism in halophilic archaea.</title>
        <authorList>
            <person name="Sorokin D.Y."/>
            <person name="Messina E."/>
            <person name="Smedile F."/>
            <person name="La Cono V."/>
            <person name="Hallsworth J.E."/>
            <person name="Yakimov M.M."/>
        </authorList>
    </citation>
    <scope>NUCLEOTIDE SEQUENCE [LARGE SCALE GENOMIC DNA]</scope>
    <source>
        <strain evidence="2 3">HSR-Est</strain>
    </source>
</reference>
<protein>
    <submittedName>
        <fullName evidence="2">Uncharacterized protein</fullName>
    </submittedName>
</protein>